<evidence type="ECO:0000259" key="9">
    <source>
        <dbReference type="PROSITE" id="PS50893"/>
    </source>
</evidence>
<dbReference type="SUPFAM" id="SSF52540">
    <property type="entry name" value="P-loop containing nucleoside triphosphate hydrolases"/>
    <property type="match status" value="1"/>
</dbReference>
<evidence type="ECO:0000256" key="4">
    <source>
        <dbReference type="ARBA" id="ARBA00022840"/>
    </source>
</evidence>
<dbReference type="SMART" id="SM00382">
    <property type="entry name" value="AAA"/>
    <property type="match status" value="1"/>
</dbReference>
<dbReference type="InterPro" id="IPR039421">
    <property type="entry name" value="Type_1_exporter"/>
</dbReference>
<evidence type="ECO:0000256" key="5">
    <source>
        <dbReference type="ARBA" id="ARBA00022989"/>
    </source>
</evidence>
<evidence type="ECO:0000313" key="12">
    <source>
        <dbReference type="Proteomes" id="UP000569914"/>
    </source>
</evidence>
<keyword evidence="3" id="KW-0547">Nucleotide-binding</keyword>
<dbReference type="Pfam" id="PF00005">
    <property type="entry name" value="ABC_tran"/>
    <property type="match status" value="1"/>
</dbReference>
<dbReference type="CDD" id="cd03228">
    <property type="entry name" value="ABCC_MRP_Like"/>
    <property type="match status" value="1"/>
</dbReference>
<evidence type="ECO:0000256" key="1">
    <source>
        <dbReference type="ARBA" id="ARBA00004651"/>
    </source>
</evidence>
<feature type="transmembrane region" description="Helical" evidence="8">
    <location>
        <begin position="32"/>
        <end position="55"/>
    </location>
</feature>
<evidence type="ECO:0000256" key="7">
    <source>
        <dbReference type="SAM" id="MobiDB-lite"/>
    </source>
</evidence>
<evidence type="ECO:0000256" key="6">
    <source>
        <dbReference type="ARBA" id="ARBA00023136"/>
    </source>
</evidence>
<dbReference type="GO" id="GO:0042883">
    <property type="term" value="P:cysteine transport"/>
    <property type="evidence" value="ECO:0007669"/>
    <property type="project" value="InterPro"/>
</dbReference>
<protein>
    <submittedName>
        <fullName evidence="11">Thiol reductant ABC exporter CydD subunit</fullName>
    </submittedName>
</protein>
<dbReference type="SUPFAM" id="SSF90123">
    <property type="entry name" value="ABC transporter transmembrane region"/>
    <property type="match status" value="1"/>
</dbReference>
<evidence type="ECO:0000313" key="11">
    <source>
        <dbReference type="EMBL" id="NYE72392.1"/>
    </source>
</evidence>
<dbReference type="InterPro" id="IPR027417">
    <property type="entry name" value="P-loop_NTPase"/>
</dbReference>
<dbReference type="EMBL" id="JACCBU010000001">
    <property type="protein sequence ID" value="NYE72392.1"/>
    <property type="molecule type" value="Genomic_DNA"/>
</dbReference>
<organism evidence="11 12">
    <name type="scientific">Microlunatus parietis</name>
    <dbReference type="NCBI Taxonomy" id="682979"/>
    <lineage>
        <taxon>Bacteria</taxon>
        <taxon>Bacillati</taxon>
        <taxon>Actinomycetota</taxon>
        <taxon>Actinomycetes</taxon>
        <taxon>Propionibacteriales</taxon>
        <taxon>Propionibacteriaceae</taxon>
        <taxon>Microlunatus</taxon>
    </lineage>
</organism>
<dbReference type="InterPro" id="IPR003593">
    <property type="entry name" value="AAA+_ATPase"/>
</dbReference>
<sequence length="575" mass="59652">MPTEPGTGPGAVRARGPVDPRLLRRARSVRRFLVLAVLIGSATAAAVVGQAWLIASAVGAGFAERSLTPALAVLPGLVLVIMVRAGLNWLTHTVGARAAAAVKSQLRLEIMTARLSAPDTPEVPAGRLVTMITGGLDALDGYFAKYLPQLVLAVTVPLIIGVAILAADPVSALIVALTLPLIPLFMILVGWMTQALTRRRFAAQSRLAHHFADLVAGLPTLQVFGRARAQAEGLRRSGELHRRETLRTLRVALLSALVLEVLASLSVALVAVGIGLRVVEGDLTLTIGLFVLILAPEAYLPLRLVGAHYHDSADGVAAVEQAFAVIDHRPHPEPVAAAFPLGASTIELAELTVRYPDADHPAVADVDLVINPGELVALAGPSGSGKSTLLQVLLGFRRPTAGTVRIGGTALADLDQDRWRAQLAWVPQQPALISGTVADNVELGAPGAPPGRIRAALLRAGAQDIDPDRPLPAAGAELSAGELRRVALARALLKIDCGGARWLLLDEPTAGLDPDTELAAIAGVRELGVGGLVVSHRAAVLDAADRIVALAGSSGDDQVACPSTGSANGGLDDHR</sequence>
<keyword evidence="5 8" id="KW-1133">Transmembrane helix</keyword>
<comment type="caution">
    <text evidence="11">The sequence shown here is derived from an EMBL/GenBank/DDBJ whole genome shotgun (WGS) entry which is preliminary data.</text>
</comment>
<reference evidence="11 12" key="1">
    <citation type="submission" date="2020-07" db="EMBL/GenBank/DDBJ databases">
        <title>Sequencing the genomes of 1000 actinobacteria strains.</title>
        <authorList>
            <person name="Klenk H.-P."/>
        </authorList>
    </citation>
    <scope>NUCLEOTIDE SEQUENCE [LARGE SCALE GENOMIC DNA]</scope>
    <source>
        <strain evidence="11 12">DSM 22083</strain>
    </source>
</reference>
<dbReference type="GO" id="GO:0140359">
    <property type="term" value="F:ABC-type transporter activity"/>
    <property type="evidence" value="ECO:0007669"/>
    <property type="project" value="InterPro"/>
</dbReference>
<keyword evidence="12" id="KW-1185">Reference proteome</keyword>
<feature type="domain" description="ABC transmembrane type-1" evidence="10">
    <location>
        <begin position="34"/>
        <end position="314"/>
    </location>
</feature>
<feature type="transmembrane region" description="Helical" evidence="8">
    <location>
        <begin position="283"/>
        <end position="302"/>
    </location>
</feature>
<dbReference type="Gene3D" id="3.40.50.300">
    <property type="entry name" value="P-loop containing nucleotide triphosphate hydrolases"/>
    <property type="match status" value="1"/>
</dbReference>
<dbReference type="Proteomes" id="UP000569914">
    <property type="component" value="Unassembled WGS sequence"/>
</dbReference>
<feature type="domain" description="ABC transporter" evidence="9">
    <location>
        <begin position="346"/>
        <end position="571"/>
    </location>
</feature>
<feature type="transmembrane region" description="Helical" evidence="8">
    <location>
        <begin position="67"/>
        <end position="87"/>
    </location>
</feature>
<feature type="transmembrane region" description="Helical" evidence="8">
    <location>
        <begin position="251"/>
        <end position="277"/>
    </location>
</feature>
<keyword evidence="4" id="KW-0067">ATP-binding</keyword>
<dbReference type="InterPro" id="IPR011527">
    <property type="entry name" value="ABC1_TM_dom"/>
</dbReference>
<dbReference type="GO" id="GO:0005524">
    <property type="term" value="F:ATP binding"/>
    <property type="evidence" value="ECO:0007669"/>
    <property type="project" value="UniProtKB-KW"/>
</dbReference>
<dbReference type="PROSITE" id="PS50929">
    <property type="entry name" value="ABC_TM1F"/>
    <property type="match status" value="1"/>
</dbReference>
<evidence type="ECO:0000256" key="3">
    <source>
        <dbReference type="ARBA" id="ARBA00022741"/>
    </source>
</evidence>
<dbReference type="PROSITE" id="PS50893">
    <property type="entry name" value="ABC_TRANSPORTER_2"/>
    <property type="match status" value="1"/>
</dbReference>
<dbReference type="AlphaFoldDB" id="A0A7Y9LC32"/>
<dbReference type="GO" id="GO:0016887">
    <property type="term" value="F:ATP hydrolysis activity"/>
    <property type="evidence" value="ECO:0007669"/>
    <property type="project" value="InterPro"/>
</dbReference>
<proteinExistence type="predicted"/>
<dbReference type="Pfam" id="PF00664">
    <property type="entry name" value="ABC_membrane"/>
    <property type="match status" value="1"/>
</dbReference>
<dbReference type="Gene3D" id="1.20.1560.10">
    <property type="entry name" value="ABC transporter type 1, transmembrane domain"/>
    <property type="match status" value="1"/>
</dbReference>
<dbReference type="InterPro" id="IPR017871">
    <property type="entry name" value="ABC_transporter-like_CS"/>
</dbReference>
<dbReference type="InterPro" id="IPR003439">
    <property type="entry name" value="ABC_transporter-like_ATP-bd"/>
</dbReference>
<name>A0A7Y9LC32_9ACTN</name>
<evidence type="ECO:0000256" key="8">
    <source>
        <dbReference type="SAM" id="Phobius"/>
    </source>
</evidence>
<comment type="subcellular location">
    <subcellularLocation>
        <location evidence="1">Cell membrane</location>
        <topology evidence="1">Multi-pass membrane protein</topology>
    </subcellularLocation>
</comment>
<feature type="region of interest" description="Disordered" evidence="7">
    <location>
        <begin position="554"/>
        <end position="575"/>
    </location>
</feature>
<dbReference type="InterPro" id="IPR014216">
    <property type="entry name" value="ABC_transptr_CydD"/>
</dbReference>
<dbReference type="RefSeq" id="WP_179753162.1">
    <property type="nucleotide sequence ID" value="NZ_JACCBU010000001.1"/>
</dbReference>
<gene>
    <name evidence="11" type="ORF">BKA15_003721</name>
</gene>
<evidence type="ECO:0000259" key="10">
    <source>
        <dbReference type="PROSITE" id="PS50929"/>
    </source>
</evidence>
<feature type="transmembrane region" description="Helical" evidence="8">
    <location>
        <begin position="146"/>
        <end position="166"/>
    </location>
</feature>
<dbReference type="CDD" id="cd18584">
    <property type="entry name" value="ABC_6TM_AarD_CydD"/>
    <property type="match status" value="1"/>
</dbReference>
<keyword evidence="2 8" id="KW-0812">Transmembrane</keyword>
<evidence type="ECO:0000256" key="2">
    <source>
        <dbReference type="ARBA" id="ARBA00022692"/>
    </source>
</evidence>
<dbReference type="NCBIfam" id="TIGR02857">
    <property type="entry name" value="CydD"/>
    <property type="match status" value="1"/>
</dbReference>
<dbReference type="GO" id="GO:0005886">
    <property type="term" value="C:plasma membrane"/>
    <property type="evidence" value="ECO:0007669"/>
    <property type="project" value="UniProtKB-SubCell"/>
</dbReference>
<dbReference type="PANTHER" id="PTHR24221:SF590">
    <property type="entry name" value="COMPONENT LINKED WITH THE ASSEMBLY OF CYTOCHROME' TRANSPORT TRANSMEMBRANE ATP-BINDING PROTEIN ABC TRANSPORTER CYDD-RELATED"/>
    <property type="match status" value="1"/>
</dbReference>
<accession>A0A7Y9LC32</accession>
<dbReference type="PROSITE" id="PS00211">
    <property type="entry name" value="ABC_TRANSPORTER_1"/>
    <property type="match status" value="1"/>
</dbReference>
<dbReference type="PANTHER" id="PTHR24221">
    <property type="entry name" value="ATP-BINDING CASSETTE SUB-FAMILY B"/>
    <property type="match status" value="1"/>
</dbReference>
<keyword evidence="6 8" id="KW-0472">Membrane</keyword>
<feature type="transmembrane region" description="Helical" evidence="8">
    <location>
        <begin position="172"/>
        <end position="191"/>
    </location>
</feature>
<dbReference type="InterPro" id="IPR036640">
    <property type="entry name" value="ABC1_TM_sf"/>
</dbReference>